<keyword evidence="4" id="KW-1185">Reference proteome</keyword>
<dbReference type="SUPFAM" id="SSF53335">
    <property type="entry name" value="S-adenosyl-L-methionine-dependent methyltransferases"/>
    <property type="match status" value="1"/>
</dbReference>
<proteinExistence type="predicted"/>
<dbReference type="GO" id="GO:0008168">
    <property type="term" value="F:methyltransferase activity"/>
    <property type="evidence" value="ECO:0007669"/>
    <property type="project" value="UniProtKB-KW"/>
</dbReference>
<dbReference type="RefSeq" id="WP_371438208.1">
    <property type="nucleotide sequence ID" value="NZ_JBHSRS010000083.1"/>
</dbReference>
<dbReference type="InterPro" id="IPR041698">
    <property type="entry name" value="Methyltransf_25"/>
</dbReference>
<dbReference type="EMBL" id="JBHSRS010000083">
    <property type="protein sequence ID" value="MFC6283584.1"/>
    <property type="molecule type" value="Genomic_DNA"/>
</dbReference>
<keyword evidence="1 3" id="KW-0808">Transferase</keyword>
<evidence type="ECO:0000259" key="2">
    <source>
        <dbReference type="Pfam" id="PF13649"/>
    </source>
</evidence>
<dbReference type="GO" id="GO:0032259">
    <property type="term" value="P:methylation"/>
    <property type="evidence" value="ECO:0007669"/>
    <property type="project" value="UniProtKB-KW"/>
</dbReference>
<sequence>MPDTGLSTRLDAAWGDPGAWVTNGQHWTHLDEIHRLINRRVSGDPTVKPLAWFGRHLADAGCLPLRRILVLGCGAGHLERELHGLAWAREIVAFDLSPKVLAIARENVAGLDGISHVLASMDELPVGQAPFLPGSFDAVLGVSSVHHCSQLDKLYSAVAQLLTPDGWFYLDEYVGPDRFQYSPRHLAQLTALADLLPERMLANQNGVIKKSFRAPTVAEVVAVDPSEAACSSRILPLLPDYFKVVAQRPYGGSLLHVLLADVAQNFQAPEARPWLQALMDAEDDLDRRGQLEHHFSCVIARQRPHRNHSTST</sequence>
<dbReference type="Proteomes" id="UP001596270">
    <property type="component" value="Unassembled WGS sequence"/>
</dbReference>
<reference evidence="4" key="1">
    <citation type="journal article" date="2019" name="Int. J. Syst. Evol. Microbiol.">
        <title>The Global Catalogue of Microorganisms (GCM) 10K type strain sequencing project: providing services to taxonomists for standard genome sequencing and annotation.</title>
        <authorList>
            <consortium name="The Broad Institute Genomics Platform"/>
            <consortium name="The Broad Institute Genome Sequencing Center for Infectious Disease"/>
            <person name="Wu L."/>
            <person name="Ma J."/>
        </authorList>
    </citation>
    <scope>NUCLEOTIDE SEQUENCE [LARGE SCALE GENOMIC DNA]</scope>
    <source>
        <strain evidence="4">CCUG 39402</strain>
    </source>
</reference>
<dbReference type="InterPro" id="IPR029063">
    <property type="entry name" value="SAM-dependent_MTases_sf"/>
</dbReference>
<dbReference type="EC" id="2.1.1.-" evidence="3"/>
<protein>
    <submittedName>
        <fullName evidence="3">Class I SAM-dependent methyltransferase</fullName>
        <ecNumber evidence="3">2.1.1.-</ecNumber>
    </submittedName>
</protein>
<gene>
    <name evidence="3" type="ORF">ACFQND_20350</name>
</gene>
<evidence type="ECO:0000256" key="1">
    <source>
        <dbReference type="ARBA" id="ARBA00022679"/>
    </source>
</evidence>
<dbReference type="Pfam" id="PF13649">
    <property type="entry name" value="Methyltransf_25"/>
    <property type="match status" value="1"/>
</dbReference>
<dbReference type="Gene3D" id="3.40.50.150">
    <property type="entry name" value="Vaccinia Virus protein VP39"/>
    <property type="match status" value="1"/>
</dbReference>
<dbReference type="CDD" id="cd02440">
    <property type="entry name" value="AdoMet_MTases"/>
    <property type="match status" value="1"/>
</dbReference>
<comment type="caution">
    <text evidence="3">The sequence shown here is derived from an EMBL/GenBank/DDBJ whole genome shotgun (WGS) entry which is preliminary data.</text>
</comment>
<accession>A0ABW1U177</accession>
<feature type="domain" description="Methyltransferase" evidence="2">
    <location>
        <begin position="68"/>
        <end position="166"/>
    </location>
</feature>
<keyword evidence="3" id="KW-0489">Methyltransferase</keyword>
<evidence type="ECO:0000313" key="4">
    <source>
        <dbReference type="Proteomes" id="UP001596270"/>
    </source>
</evidence>
<dbReference type="PANTHER" id="PTHR43861">
    <property type="entry name" value="TRANS-ACONITATE 2-METHYLTRANSFERASE-RELATED"/>
    <property type="match status" value="1"/>
</dbReference>
<evidence type="ECO:0000313" key="3">
    <source>
        <dbReference type="EMBL" id="MFC6283584.1"/>
    </source>
</evidence>
<organism evidence="3 4">
    <name type="scientific">Polaromonas aquatica</name>
    <dbReference type="NCBI Taxonomy" id="332657"/>
    <lineage>
        <taxon>Bacteria</taxon>
        <taxon>Pseudomonadati</taxon>
        <taxon>Pseudomonadota</taxon>
        <taxon>Betaproteobacteria</taxon>
        <taxon>Burkholderiales</taxon>
        <taxon>Comamonadaceae</taxon>
        <taxon>Polaromonas</taxon>
    </lineage>
</organism>
<name>A0ABW1U177_9BURK</name>